<dbReference type="OrthoDB" id="6163239at2759"/>
<dbReference type="GO" id="GO:0046599">
    <property type="term" value="P:regulation of centriole replication"/>
    <property type="evidence" value="ECO:0007669"/>
    <property type="project" value="TreeGrafter"/>
</dbReference>
<sequence>MIQRSKRIYEQLPEVQRKRDEEKRRLEYKSYRLRAQLFKKRTLKVRIQKTSLCQTDVGLENCFWSTPGAGLGRALRGGGPQAPHGLSSGK</sequence>
<dbReference type="KEGG" id="lww:115936986"/>
<evidence type="ECO:0000256" key="2">
    <source>
        <dbReference type="ARBA" id="ARBA00022490"/>
    </source>
</evidence>
<dbReference type="Proteomes" id="UP000245341">
    <property type="component" value="Unplaced"/>
</dbReference>
<comment type="subcellular location">
    <subcellularLocation>
        <location evidence="1">Cytoplasm</location>
        <location evidence="1">Cytoskeleton</location>
        <location evidence="1">Microtubule organizing center</location>
        <location evidence="1">Centrosome</location>
    </subcellularLocation>
</comment>
<evidence type="ECO:0000256" key="3">
    <source>
        <dbReference type="ARBA" id="ARBA00023212"/>
    </source>
</evidence>
<evidence type="ECO:0000313" key="6">
    <source>
        <dbReference type="RefSeq" id="XP_030874004.1"/>
    </source>
</evidence>
<dbReference type="GO" id="GO:0005829">
    <property type="term" value="C:cytosol"/>
    <property type="evidence" value="ECO:0007669"/>
    <property type="project" value="TreeGrafter"/>
</dbReference>
<feature type="domain" description="ALMS motif" evidence="4">
    <location>
        <begin position="1"/>
        <end position="43"/>
    </location>
</feature>
<evidence type="ECO:0000256" key="1">
    <source>
        <dbReference type="ARBA" id="ARBA00004300"/>
    </source>
</evidence>
<organism evidence="5 6">
    <name type="scientific">Leptonychotes weddellii</name>
    <name type="common">Weddell seal</name>
    <name type="synonym">Otaria weddellii</name>
    <dbReference type="NCBI Taxonomy" id="9713"/>
    <lineage>
        <taxon>Eukaryota</taxon>
        <taxon>Metazoa</taxon>
        <taxon>Chordata</taxon>
        <taxon>Craniata</taxon>
        <taxon>Vertebrata</taxon>
        <taxon>Euteleostomi</taxon>
        <taxon>Mammalia</taxon>
        <taxon>Eutheria</taxon>
        <taxon>Laurasiatheria</taxon>
        <taxon>Carnivora</taxon>
        <taxon>Caniformia</taxon>
        <taxon>Pinnipedia</taxon>
        <taxon>Phocidae</taxon>
        <taxon>Monachinae</taxon>
        <taxon>Lobodontini</taxon>
        <taxon>Leptonychotes</taxon>
    </lineage>
</organism>
<evidence type="ECO:0000259" key="4">
    <source>
        <dbReference type="Pfam" id="PF15309"/>
    </source>
</evidence>
<gene>
    <name evidence="6" type="primary">LOC115936986</name>
</gene>
<dbReference type="GO" id="GO:0005813">
    <property type="term" value="C:centrosome"/>
    <property type="evidence" value="ECO:0007669"/>
    <property type="project" value="UniProtKB-SubCell"/>
</dbReference>
<reference evidence="6" key="1">
    <citation type="submission" date="2025-08" db="UniProtKB">
        <authorList>
            <consortium name="RefSeq"/>
        </authorList>
    </citation>
    <scope>IDENTIFICATION</scope>
    <source>
        <tissue evidence="6">Liver</tissue>
    </source>
</reference>
<dbReference type="Pfam" id="PF15309">
    <property type="entry name" value="ALMS_motif"/>
    <property type="match status" value="1"/>
</dbReference>
<dbReference type="PANTHER" id="PTHR21553">
    <property type="entry name" value="ALMS1-RELATED"/>
    <property type="match status" value="1"/>
</dbReference>
<dbReference type="PANTHER" id="PTHR21553:SF22">
    <property type="entry name" value="CENTROSOME-ASSOCIATED PROTEIN ALMS1"/>
    <property type="match status" value="1"/>
</dbReference>
<dbReference type="GO" id="GO:0005814">
    <property type="term" value="C:centriole"/>
    <property type="evidence" value="ECO:0007669"/>
    <property type="project" value="TreeGrafter"/>
</dbReference>
<accession>A0A7F8PYW8</accession>
<name>A0A7F8PYW8_LEPWE</name>
<dbReference type="GO" id="GO:0008017">
    <property type="term" value="F:microtubule binding"/>
    <property type="evidence" value="ECO:0007669"/>
    <property type="project" value="TreeGrafter"/>
</dbReference>
<keyword evidence="3" id="KW-0206">Cytoskeleton</keyword>
<evidence type="ECO:0000313" key="5">
    <source>
        <dbReference type="Proteomes" id="UP000245341"/>
    </source>
</evidence>
<dbReference type="InterPro" id="IPR029299">
    <property type="entry name" value="ALMS_motif"/>
</dbReference>
<dbReference type="GeneID" id="115936986"/>
<proteinExistence type="predicted"/>
<dbReference type="AlphaFoldDB" id="A0A7F8PYW8"/>
<keyword evidence="2" id="KW-0963">Cytoplasm</keyword>
<protein>
    <submittedName>
        <fullName evidence="6">(E2-independent) E3 ubiquitin-conjugating enzyme FATS-like</fullName>
    </submittedName>
</protein>
<keyword evidence="5" id="KW-1185">Reference proteome</keyword>
<dbReference type="RefSeq" id="XP_030874004.1">
    <property type="nucleotide sequence ID" value="XM_031018144.1"/>
</dbReference>